<dbReference type="Pfam" id="PF12802">
    <property type="entry name" value="MarR_2"/>
    <property type="match status" value="1"/>
</dbReference>
<evidence type="ECO:0000256" key="2">
    <source>
        <dbReference type="ARBA" id="ARBA00023125"/>
    </source>
</evidence>
<dbReference type="Gene3D" id="1.10.10.10">
    <property type="entry name" value="Winged helix-like DNA-binding domain superfamily/Winged helix DNA-binding domain"/>
    <property type="match status" value="1"/>
</dbReference>
<name>A0A6J4T3E0_9SPHN</name>
<dbReference type="AlphaFoldDB" id="A0A6J4T3E0"/>
<evidence type="ECO:0000256" key="1">
    <source>
        <dbReference type="ARBA" id="ARBA00023015"/>
    </source>
</evidence>
<dbReference type="InterPro" id="IPR036390">
    <property type="entry name" value="WH_DNA-bd_sf"/>
</dbReference>
<evidence type="ECO:0000313" key="5">
    <source>
        <dbReference type="EMBL" id="CAA9512078.1"/>
    </source>
</evidence>
<dbReference type="EMBL" id="CADCVY010000096">
    <property type="protein sequence ID" value="CAA9512078.1"/>
    <property type="molecule type" value="Genomic_DNA"/>
</dbReference>
<dbReference type="InterPro" id="IPR000835">
    <property type="entry name" value="HTH_MarR-typ"/>
</dbReference>
<evidence type="ECO:0000256" key="3">
    <source>
        <dbReference type="ARBA" id="ARBA00023163"/>
    </source>
</evidence>
<dbReference type="PROSITE" id="PS01117">
    <property type="entry name" value="HTH_MARR_1"/>
    <property type="match status" value="1"/>
</dbReference>
<dbReference type="PANTHER" id="PTHR33164">
    <property type="entry name" value="TRANSCRIPTIONAL REGULATOR, MARR FAMILY"/>
    <property type="match status" value="1"/>
</dbReference>
<protein>
    <recommendedName>
        <fullName evidence="4">HTH marR-type domain-containing protein</fullName>
    </recommendedName>
</protein>
<evidence type="ECO:0000259" key="4">
    <source>
        <dbReference type="PROSITE" id="PS50995"/>
    </source>
</evidence>
<dbReference type="InterPro" id="IPR023187">
    <property type="entry name" value="Tscrpt_reg_MarR-type_CS"/>
</dbReference>
<dbReference type="GO" id="GO:0003677">
    <property type="term" value="F:DNA binding"/>
    <property type="evidence" value="ECO:0007669"/>
    <property type="project" value="UniProtKB-KW"/>
</dbReference>
<dbReference type="GO" id="GO:0003700">
    <property type="term" value="F:DNA-binding transcription factor activity"/>
    <property type="evidence" value="ECO:0007669"/>
    <property type="project" value="InterPro"/>
</dbReference>
<sequence length="134" mass="14383">MFGGSTPAALASRFSAIAQNWVADGPAERSERARRKLLAAIGKKEPATLNQIASEVGRGAPAVSRSVDTLVRAGLVERGQDPANRRRLELRLTQAGHEQLASAPKTASGLALRLERLAHSELRAIERAAEILER</sequence>
<dbReference type="GO" id="GO:0006950">
    <property type="term" value="P:response to stress"/>
    <property type="evidence" value="ECO:0007669"/>
    <property type="project" value="TreeGrafter"/>
</dbReference>
<gene>
    <name evidence="5" type="ORF">AVDCRST_MAG44-1441</name>
</gene>
<dbReference type="SMART" id="SM00347">
    <property type="entry name" value="HTH_MARR"/>
    <property type="match status" value="1"/>
</dbReference>
<keyword evidence="1" id="KW-0805">Transcription regulation</keyword>
<organism evidence="5">
    <name type="scientific">uncultured Sphingomonas sp</name>
    <dbReference type="NCBI Taxonomy" id="158754"/>
    <lineage>
        <taxon>Bacteria</taxon>
        <taxon>Pseudomonadati</taxon>
        <taxon>Pseudomonadota</taxon>
        <taxon>Alphaproteobacteria</taxon>
        <taxon>Sphingomonadales</taxon>
        <taxon>Sphingomonadaceae</taxon>
        <taxon>Sphingomonas</taxon>
        <taxon>environmental samples</taxon>
    </lineage>
</organism>
<keyword evidence="3" id="KW-0804">Transcription</keyword>
<dbReference type="PROSITE" id="PS50995">
    <property type="entry name" value="HTH_MARR_2"/>
    <property type="match status" value="1"/>
</dbReference>
<proteinExistence type="predicted"/>
<dbReference type="PANTHER" id="PTHR33164:SF43">
    <property type="entry name" value="HTH-TYPE TRANSCRIPTIONAL REPRESSOR YETL"/>
    <property type="match status" value="1"/>
</dbReference>
<dbReference type="CDD" id="cd00090">
    <property type="entry name" value="HTH_ARSR"/>
    <property type="match status" value="1"/>
</dbReference>
<accession>A0A6J4T3E0</accession>
<dbReference type="InterPro" id="IPR011991">
    <property type="entry name" value="ArsR-like_HTH"/>
</dbReference>
<dbReference type="SUPFAM" id="SSF46785">
    <property type="entry name" value="Winged helix' DNA-binding domain"/>
    <property type="match status" value="1"/>
</dbReference>
<reference evidence="5" key="1">
    <citation type="submission" date="2020-02" db="EMBL/GenBank/DDBJ databases">
        <authorList>
            <person name="Meier V. D."/>
        </authorList>
    </citation>
    <scope>NUCLEOTIDE SEQUENCE</scope>
    <source>
        <strain evidence="5">AVDCRST_MAG44</strain>
    </source>
</reference>
<feature type="domain" description="HTH marR-type" evidence="4">
    <location>
        <begin position="1"/>
        <end position="134"/>
    </location>
</feature>
<dbReference type="InterPro" id="IPR036388">
    <property type="entry name" value="WH-like_DNA-bd_sf"/>
</dbReference>
<keyword evidence="2" id="KW-0238">DNA-binding</keyword>
<dbReference type="InterPro" id="IPR039422">
    <property type="entry name" value="MarR/SlyA-like"/>
</dbReference>